<evidence type="ECO:0000256" key="2">
    <source>
        <dbReference type="ARBA" id="ARBA00022692"/>
    </source>
</evidence>
<comment type="caution">
    <text evidence="7">The sequence shown here is derived from an EMBL/GenBank/DDBJ whole genome shotgun (WGS) entry which is preliminary data.</text>
</comment>
<dbReference type="GO" id="GO:0016020">
    <property type="term" value="C:membrane"/>
    <property type="evidence" value="ECO:0007669"/>
    <property type="project" value="UniProtKB-SubCell"/>
</dbReference>
<dbReference type="Gene3D" id="1.10.1450.10">
    <property type="entry name" value="Tetraspanin"/>
    <property type="match status" value="1"/>
</dbReference>
<protein>
    <recommendedName>
        <fullName evidence="9">Tetraspanin</fullName>
    </recommendedName>
</protein>
<accession>A0A9P0TTV4</accession>
<comment type="subcellular location">
    <subcellularLocation>
        <location evidence="1">Membrane</location>
        <topology evidence="1">Multi-pass membrane protein</topology>
    </subcellularLocation>
</comment>
<keyword evidence="3 6" id="KW-1133">Transmembrane helix</keyword>
<feature type="transmembrane region" description="Helical" evidence="6">
    <location>
        <begin position="200"/>
        <end position="223"/>
    </location>
</feature>
<gene>
    <name evidence="7" type="ORF">PIBRA_LOCUS11943</name>
</gene>
<dbReference type="SUPFAM" id="SSF48652">
    <property type="entry name" value="Tetraspanin"/>
    <property type="match status" value="1"/>
</dbReference>
<evidence type="ECO:0000256" key="1">
    <source>
        <dbReference type="ARBA" id="ARBA00004141"/>
    </source>
</evidence>
<sequence>MKNTGLILFVCAGLLLSGGAILGGSTAWNLFRMSYYFWTTDLGVELGSSVLFLSGALLCLPACWLSTLVPYYHKSMRLLATLMVLVTAALVLLCTGMSSIMALSKATRDPAALNETMYRSLSEEGVDPAVKSAFTAMQIELKCCGVQHHTDWLLHRRNLPPACCGRLGLGKESDRCVYPIYTKGCLQPAIRELRLYVNSLTVVACGIIVVMAITLFATSYTLVSGVVEHANKSLQPMRVAYLTNSPAFLNNANARNFVPAISPPAQNLNQNIYPSLVAPTNPAFYAGRNARRRTRSAASGRRDVRPSRPSRMRARDGPRRRPPPRNERRERLMSDLGLQYCYEDETFDASGRRGGRGRRVEAESAAIG</sequence>
<evidence type="ECO:0000256" key="5">
    <source>
        <dbReference type="SAM" id="MobiDB-lite"/>
    </source>
</evidence>
<keyword evidence="8" id="KW-1185">Reference proteome</keyword>
<dbReference type="CDD" id="cd03127">
    <property type="entry name" value="tetraspanin_LEL"/>
    <property type="match status" value="1"/>
</dbReference>
<feature type="region of interest" description="Disordered" evidence="5">
    <location>
        <begin position="284"/>
        <end position="331"/>
    </location>
</feature>
<feature type="region of interest" description="Disordered" evidence="5">
    <location>
        <begin position="348"/>
        <end position="368"/>
    </location>
</feature>
<evidence type="ECO:0000256" key="6">
    <source>
        <dbReference type="SAM" id="Phobius"/>
    </source>
</evidence>
<keyword evidence="2 6" id="KW-0812">Transmembrane</keyword>
<evidence type="ECO:0000313" key="7">
    <source>
        <dbReference type="EMBL" id="CAH4036094.1"/>
    </source>
</evidence>
<dbReference type="InterPro" id="IPR018499">
    <property type="entry name" value="Tetraspanin/Peripherin"/>
</dbReference>
<proteinExistence type="predicted"/>
<name>A0A9P0TTV4_PIEBR</name>
<dbReference type="AlphaFoldDB" id="A0A9P0TTV4"/>
<evidence type="ECO:0000313" key="8">
    <source>
        <dbReference type="Proteomes" id="UP001152562"/>
    </source>
</evidence>
<dbReference type="EMBL" id="CALOZG010000053">
    <property type="protein sequence ID" value="CAH4036094.1"/>
    <property type="molecule type" value="Genomic_DNA"/>
</dbReference>
<dbReference type="Pfam" id="PF00335">
    <property type="entry name" value="Tetraspanin"/>
    <property type="match status" value="1"/>
</dbReference>
<evidence type="ECO:0000256" key="4">
    <source>
        <dbReference type="ARBA" id="ARBA00023136"/>
    </source>
</evidence>
<feature type="transmembrane region" description="Helical" evidence="6">
    <location>
        <begin position="47"/>
        <end position="71"/>
    </location>
</feature>
<reference evidence="7" key="1">
    <citation type="submission" date="2022-05" db="EMBL/GenBank/DDBJ databases">
        <authorList>
            <person name="Okamura Y."/>
        </authorList>
    </citation>
    <scope>NUCLEOTIDE SEQUENCE</scope>
</reference>
<dbReference type="InterPro" id="IPR008952">
    <property type="entry name" value="Tetraspanin_EC2_sf"/>
</dbReference>
<evidence type="ECO:0000256" key="3">
    <source>
        <dbReference type="ARBA" id="ARBA00022989"/>
    </source>
</evidence>
<feature type="compositionally biased region" description="Basic and acidic residues" evidence="5">
    <location>
        <begin position="313"/>
        <end position="331"/>
    </location>
</feature>
<evidence type="ECO:0008006" key="9">
    <source>
        <dbReference type="Google" id="ProtNLM"/>
    </source>
</evidence>
<keyword evidence="4 6" id="KW-0472">Membrane</keyword>
<feature type="transmembrane region" description="Helical" evidence="6">
    <location>
        <begin position="78"/>
        <end position="103"/>
    </location>
</feature>
<organism evidence="7 8">
    <name type="scientific">Pieris brassicae</name>
    <name type="common">White butterfly</name>
    <name type="synonym">Large white butterfly</name>
    <dbReference type="NCBI Taxonomy" id="7116"/>
    <lineage>
        <taxon>Eukaryota</taxon>
        <taxon>Metazoa</taxon>
        <taxon>Ecdysozoa</taxon>
        <taxon>Arthropoda</taxon>
        <taxon>Hexapoda</taxon>
        <taxon>Insecta</taxon>
        <taxon>Pterygota</taxon>
        <taxon>Neoptera</taxon>
        <taxon>Endopterygota</taxon>
        <taxon>Lepidoptera</taxon>
        <taxon>Glossata</taxon>
        <taxon>Ditrysia</taxon>
        <taxon>Papilionoidea</taxon>
        <taxon>Pieridae</taxon>
        <taxon>Pierinae</taxon>
        <taxon>Pieris</taxon>
    </lineage>
</organism>
<dbReference type="Proteomes" id="UP001152562">
    <property type="component" value="Unassembled WGS sequence"/>
</dbReference>